<dbReference type="Proteomes" id="UP001139031">
    <property type="component" value="Unassembled WGS sequence"/>
</dbReference>
<sequence>MRFVPPRVHGVLDYLFAGLFIVAPFWFGFVSRVAQLSSFAFGGAILLLSLLTRYPLGVLRVIPFPVHGGIELVSSVALIALPWLGRFGDTPVARNFFVATGVILFGLWLTTDYKAAEQDQAGAWRRGLHGRA</sequence>
<feature type="domain" description="SPW repeat-containing integral membrane" evidence="2">
    <location>
        <begin position="9"/>
        <end position="105"/>
    </location>
</feature>
<dbReference type="Pfam" id="PF03779">
    <property type="entry name" value="SPW"/>
    <property type="match status" value="1"/>
</dbReference>
<keyword evidence="4" id="KW-1185">Reference proteome</keyword>
<feature type="transmembrane region" description="Helical" evidence="1">
    <location>
        <begin position="96"/>
        <end position="116"/>
    </location>
</feature>
<protein>
    <recommendedName>
        <fullName evidence="2">SPW repeat-containing integral membrane domain-containing protein</fullName>
    </recommendedName>
</protein>
<comment type="caution">
    <text evidence="3">The sequence shown here is derived from an EMBL/GenBank/DDBJ whole genome shotgun (WGS) entry which is preliminary data.</text>
</comment>
<keyword evidence="1" id="KW-0812">Transmembrane</keyword>
<keyword evidence="1" id="KW-1133">Transmembrane helix</keyword>
<evidence type="ECO:0000313" key="3">
    <source>
        <dbReference type="EMBL" id="MBZ5715950.1"/>
    </source>
</evidence>
<feature type="transmembrane region" description="Helical" evidence="1">
    <location>
        <begin position="12"/>
        <end position="29"/>
    </location>
</feature>
<reference evidence="3" key="1">
    <citation type="submission" date="2021-08" db="EMBL/GenBank/DDBJ databases">
        <authorList>
            <person name="Stevens D.C."/>
        </authorList>
    </citation>
    <scope>NUCLEOTIDE SEQUENCE</scope>
    <source>
        <strain evidence="3">DSM 53165</strain>
    </source>
</reference>
<evidence type="ECO:0000256" key="1">
    <source>
        <dbReference type="SAM" id="Phobius"/>
    </source>
</evidence>
<proteinExistence type="predicted"/>
<evidence type="ECO:0000313" key="4">
    <source>
        <dbReference type="Proteomes" id="UP001139031"/>
    </source>
</evidence>
<feature type="transmembrane region" description="Helical" evidence="1">
    <location>
        <begin position="64"/>
        <end position="84"/>
    </location>
</feature>
<feature type="transmembrane region" description="Helical" evidence="1">
    <location>
        <begin position="35"/>
        <end position="52"/>
    </location>
</feature>
<evidence type="ECO:0000259" key="2">
    <source>
        <dbReference type="Pfam" id="PF03779"/>
    </source>
</evidence>
<accession>A0ABS7U5X2</accession>
<organism evidence="3 4">
    <name type="scientific">Nannocystis pusilla</name>
    <dbReference type="NCBI Taxonomy" id="889268"/>
    <lineage>
        <taxon>Bacteria</taxon>
        <taxon>Pseudomonadati</taxon>
        <taxon>Myxococcota</taxon>
        <taxon>Polyangia</taxon>
        <taxon>Nannocystales</taxon>
        <taxon>Nannocystaceae</taxon>
        <taxon>Nannocystis</taxon>
    </lineage>
</organism>
<keyword evidence="1" id="KW-0472">Membrane</keyword>
<dbReference type="EMBL" id="JAIRAU010000059">
    <property type="protein sequence ID" value="MBZ5715950.1"/>
    <property type="molecule type" value="Genomic_DNA"/>
</dbReference>
<gene>
    <name evidence="3" type="ORF">K7C98_42535</name>
</gene>
<name>A0ABS7U5X2_9BACT</name>
<dbReference type="InterPro" id="IPR005530">
    <property type="entry name" value="SPW"/>
</dbReference>
<dbReference type="RefSeq" id="WP_224197689.1">
    <property type="nucleotide sequence ID" value="NZ_JAIRAU010000059.1"/>
</dbReference>